<dbReference type="EMBL" id="HBEN01014894">
    <property type="protein sequence ID" value="CAD8451894.1"/>
    <property type="molecule type" value="Transcribed_RNA"/>
</dbReference>
<keyword evidence="2" id="KW-0343">GTPase activation</keyword>
<dbReference type="GO" id="GO:0048471">
    <property type="term" value="C:perinuclear region of cytoplasm"/>
    <property type="evidence" value="ECO:0007669"/>
    <property type="project" value="TreeGrafter"/>
</dbReference>
<dbReference type="SMART" id="SM00368">
    <property type="entry name" value="LRR_RI"/>
    <property type="match status" value="9"/>
</dbReference>
<organism evidence="6">
    <name type="scientific">Micromonas pusilla</name>
    <name type="common">Picoplanktonic green alga</name>
    <name type="synonym">Chromulina pusilla</name>
    <dbReference type="NCBI Taxonomy" id="38833"/>
    <lineage>
        <taxon>Eukaryota</taxon>
        <taxon>Viridiplantae</taxon>
        <taxon>Chlorophyta</taxon>
        <taxon>Mamiellophyceae</taxon>
        <taxon>Mamiellales</taxon>
        <taxon>Mamiellaceae</taxon>
        <taxon>Micromonas</taxon>
    </lineage>
</organism>
<dbReference type="InterPro" id="IPR006553">
    <property type="entry name" value="Leu-rich_rpt_Cys-con_subtyp"/>
</dbReference>
<evidence type="ECO:0000256" key="5">
    <source>
        <dbReference type="SAM" id="MobiDB-lite"/>
    </source>
</evidence>
<reference evidence="6" key="1">
    <citation type="submission" date="2021-01" db="EMBL/GenBank/DDBJ databases">
        <authorList>
            <person name="Corre E."/>
            <person name="Pelletier E."/>
            <person name="Niang G."/>
            <person name="Scheremetjew M."/>
            <person name="Finn R."/>
            <person name="Kale V."/>
            <person name="Holt S."/>
            <person name="Cochrane G."/>
            <person name="Meng A."/>
            <person name="Brown T."/>
            <person name="Cohen L."/>
        </authorList>
    </citation>
    <scope>NUCLEOTIDE SEQUENCE</scope>
    <source>
        <strain evidence="6">CCAC1681</strain>
    </source>
</reference>
<name>A0A7S0DEB2_MICPS</name>
<dbReference type="GO" id="GO:0006913">
    <property type="term" value="P:nucleocytoplasmic transport"/>
    <property type="evidence" value="ECO:0007669"/>
    <property type="project" value="TreeGrafter"/>
</dbReference>
<dbReference type="Pfam" id="PF13516">
    <property type="entry name" value="LRR_6"/>
    <property type="match status" value="6"/>
</dbReference>
<feature type="compositionally biased region" description="Polar residues" evidence="5">
    <location>
        <begin position="149"/>
        <end position="187"/>
    </location>
</feature>
<evidence type="ECO:0000256" key="2">
    <source>
        <dbReference type="ARBA" id="ARBA00022468"/>
    </source>
</evidence>
<keyword evidence="3" id="KW-0433">Leucine-rich repeat</keyword>
<dbReference type="InterPro" id="IPR032675">
    <property type="entry name" value="LRR_dom_sf"/>
</dbReference>
<feature type="region of interest" description="Disordered" evidence="5">
    <location>
        <begin position="24"/>
        <end position="65"/>
    </location>
</feature>
<sequence>MTNAHAASLLADALRAVSIDAVLDEPPSDAPTTDSESDWSDAELRESDCHGNGAPPSAAQGMGRPWAHVARARRTRREARARGACMRYRGSDASLHDASDGAGVFLSDLDASAAVHVLACLDPVDRARVAACRRAERSALTHRGYVSRSARSTPRSSVNATPTGSFQTSSFLDRSGASPSPRVSFNVGSPSNVNGAYGHGGYLGSSPANGPRFGSGDSLNERHGEGHLADAAWRDVDLRGAATPAALRSLRRIACGSLVSLDVTGSRNIKRGELLELVRESPKLKSLKVAHLGDTGKFSCGDCELFLAACPSLARFECDVGVSAAKVKDKDGVLTSGPAEFDLAALLAPGGATVCRRLKIHSADAAAARALASLAAGAAAEKIPRVFSLDVSWGLKLGCAAAEGVAVACETRGRGFPFARLAMRKANVRCPGAARLALAIKRAADRRERFERALEHARARAARGEDGHGDELEADELLFAVDDDGCGEEGVDDALSFSFDRRRPSEDGGRASRASADVERKRPTCRLRWLDLGSNLIGDRGGAALGDALGPRVPITRVSLRDNPLGTEACAALGAAAARCPSLRRLDLAHCGFGDAGVVALAAGFMSAPEGASTGLRVLQLGFNNIGEVGVKALAEAYRAGKLQHLEHLDLACNVLGPKGTAALAPMLEPRDAEAMTNDDCGFDSDDDDAIAREFDFPREETETRDRSVPRRFGLYSLDIAVNNCSSSVSTDSTSLQSELTRDGVKALLDALERNKTLRRLNLRGNDLTPAMAGDVAEMLLENRTLRMVNVGYNKIYDEGTWELAEALSENRSIRGLDLQRNEISDDGAAHVRGLLKSNDAISEVDMRSNMLSPETVAAFGDAFGDRVNCRWQQEPPKMDRSGAPQRRLVADGFGGGVKAKRAAKKLAKENARRA</sequence>
<evidence type="ECO:0000256" key="3">
    <source>
        <dbReference type="ARBA" id="ARBA00022614"/>
    </source>
</evidence>
<dbReference type="GO" id="GO:0031267">
    <property type="term" value="F:small GTPase binding"/>
    <property type="evidence" value="ECO:0007669"/>
    <property type="project" value="TreeGrafter"/>
</dbReference>
<dbReference type="GO" id="GO:0005930">
    <property type="term" value="C:axoneme"/>
    <property type="evidence" value="ECO:0007669"/>
    <property type="project" value="UniProtKB-SubCell"/>
</dbReference>
<dbReference type="GO" id="GO:0005829">
    <property type="term" value="C:cytosol"/>
    <property type="evidence" value="ECO:0007669"/>
    <property type="project" value="TreeGrafter"/>
</dbReference>
<evidence type="ECO:0000256" key="4">
    <source>
        <dbReference type="ARBA" id="ARBA00022737"/>
    </source>
</evidence>
<protein>
    <submittedName>
        <fullName evidence="6">Uncharacterized protein</fullName>
    </submittedName>
</protein>
<dbReference type="SUPFAM" id="SSF52047">
    <property type="entry name" value="RNI-like"/>
    <property type="match status" value="2"/>
</dbReference>
<dbReference type="SMART" id="SM00367">
    <property type="entry name" value="LRR_CC"/>
    <property type="match status" value="1"/>
</dbReference>
<dbReference type="PANTHER" id="PTHR24113:SF12">
    <property type="entry name" value="RAN GTPASE-ACTIVATING PROTEIN 1"/>
    <property type="match status" value="1"/>
</dbReference>
<dbReference type="InterPro" id="IPR001611">
    <property type="entry name" value="Leu-rich_rpt"/>
</dbReference>
<gene>
    <name evidence="6" type="ORF">MSP1401_LOCUS12456</name>
</gene>
<dbReference type="InterPro" id="IPR027038">
    <property type="entry name" value="RanGap"/>
</dbReference>
<feature type="compositionally biased region" description="Basic and acidic residues" evidence="5">
    <location>
        <begin position="499"/>
        <end position="517"/>
    </location>
</feature>
<evidence type="ECO:0000256" key="1">
    <source>
        <dbReference type="ARBA" id="ARBA00004430"/>
    </source>
</evidence>
<dbReference type="PANTHER" id="PTHR24113">
    <property type="entry name" value="RAN GTPASE-ACTIVATING PROTEIN 1"/>
    <property type="match status" value="1"/>
</dbReference>
<dbReference type="Gene3D" id="3.80.10.10">
    <property type="entry name" value="Ribonuclease Inhibitor"/>
    <property type="match status" value="2"/>
</dbReference>
<feature type="region of interest" description="Disordered" evidence="5">
    <location>
        <begin position="142"/>
        <end position="187"/>
    </location>
</feature>
<accession>A0A7S0DEB2</accession>
<comment type="subcellular location">
    <subcellularLocation>
        <location evidence="1">Cytoplasm</location>
        <location evidence="1">Cytoskeleton</location>
        <location evidence="1">Cilium axoneme</location>
    </subcellularLocation>
</comment>
<keyword evidence="4" id="KW-0677">Repeat</keyword>
<proteinExistence type="predicted"/>
<dbReference type="GO" id="GO:0005096">
    <property type="term" value="F:GTPase activator activity"/>
    <property type="evidence" value="ECO:0007669"/>
    <property type="project" value="UniProtKB-KW"/>
</dbReference>
<evidence type="ECO:0000313" key="6">
    <source>
        <dbReference type="EMBL" id="CAD8451894.1"/>
    </source>
</evidence>
<feature type="region of interest" description="Disordered" evidence="5">
    <location>
        <begin position="875"/>
        <end position="895"/>
    </location>
</feature>
<dbReference type="GO" id="GO:0005634">
    <property type="term" value="C:nucleus"/>
    <property type="evidence" value="ECO:0007669"/>
    <property type="project" value="TreeGrafter"/>
</dbReference>
<dbReference type="AlphaFoldDB" id="A0A7S0DEB2"/>
<feature type="region of interest" description="Disordered" evidence="5">
    <location>
        <begin position="497"/>
        <end position="517"/>
    </location>
</feature>